<name>A0A1T5MK46_9BACT</name>
<dbReference type="CDD" id="cd17546">
    <property type="entry name" value="REC_hyHK_CKI1_RcsC-like"/>
    <property type="match status" value="2"/>
</dbReference>
<dbReference type="Gene3D" id="3.40.50.2300">
    <property type="match status" value="2"/>
</dbReference>
<keyword evidence="5 14" id="KW-0597">Phosphoprotein</keyword>
<dbReference type="InterPro" id="IPR036097">
    <property type="entry name" value="HisK_dim/P_sf"/>
</dbReference>
<evidence type="ECO:0000256" key="9">
    <source>
        <dbReference type="ARBA" id="ARBA00022777"/>
    </source>
</evidence>
<gene>
    <name evidence="19" type="ORF">SAMN05660236_5632</name>
</gene>
<feature type="signal peptide" evidence="16">
    <location>
        <begin position="1"/>
        <end position="21"/>
    </location>
</feature>
<keyword evidence="4" id="KW-1003">Cell membrane</keyword>
<dbReference type="OrthoDB" id="9809670at2"/>
<evidence type="ECO:0000256" key="12">
    <source>
        <dbReference type="ARBA" id="ARBA00023012"/>
    </source>
</evidence>
<dbReference type="InterPro" id="IPR003594">
    <property type="entry name" value="HATPase_dom"/>
</dbReference>
<dbReference type="FunFam" id="1.10.287.130:FF:000003">
    <property type="entry name" value="Histidine kinase"/>
    <property type="match status" value="1"/>
</dbReference>
<feature type="domain" description="Histidine kinase" evidence="17">
    <location>
        <begin position="909"/>
        <end position="1130"/>
    </location>
</feature>
<keyword evidence="13" id="KW-0472">Membrane</keyword>
<dbReference type="Pfam" id="PF00512">
    <property type="entry name" value="HisKA"/>
    <property type="match status" value="1"/>
</dbReference>
<dbReference type="InterPro" id="IPR001789">
    <property type="entry name" value="Sig_transdc_resp-reg_receiver"/>
</dbReference>
<dbReference type="SUPFAM" id="SSF55874">
    <property type="entry name" value="ATPase domain of HSP90 chaperone/DNA topoisomerase II/histidine kinase"/>
    <property type="match status" value="1"/>
</dbReference>
<dbReference type="EMBL" id="FUZU01000005">
    <property type="protein sequence ID" value="SKC88586.1"/>
    <property type="molecule type" value="Genomic_DNA"/>
</dbReference>
<reference evidence="19 20" key="1">
    <citation type="submission" date="2017-02" db="EMBL/GenBank/DDBJ databases">
        <authorList>
            <person name="Peterson S.W."/>
        </authorList>
    </citation>
    <scope>NUCLEOTIDE SEQUENCE [LARGE SCALE GENOMIC DNA]</scope>
    <source>
        <strain evidence="19 20">DSM 25262</strain>
    </source>
</reference>
<keyword evidence="20" id="KW-1185">Reference proteome</keyword>
<dbReference type="Pfam" id="PF07495">
    <property type="entry name" value="Y_Y_Y"/>
    <property type="match status" value="1"/>
</dbReference>
<proteinExistence type="predicted"/>
<accession>A0A1T5MK46</accession>
<dbReference type="PRINTS" id="PR00344">
    <property type="entry name" value="BCTRLSENSOR"/>
</dbReference>
<dbReference type="SUPFAM" id="SSF47384">
    <property type="entry name" value="Homodimeric domain of signal transducing histidine kinase"/>
    <property type="match status" value="1"/>
</dbReference>
<evidence type="ECO:0000259" key="17">
    <source>
        <dbReference type="PROSITE" id="PS50109"/>
    </source>
</evidence>
<dbReference type="SUPFAM" id="SSF63829">
    <property type="entry name" value="Calcium-dependent phosphotriesterase"/>
    <property type="match status" value="2"/>
</dbReference>
<dbReference type="CDD" id="cd16922">
    <property type="entry name" value="HATPase_EvgS-ArcB-TorS-like"/>
    <property type="match status" value="1"/>
</dbReference>
<dbReference type="EC" id="2.7.13.3" evidence="3"/>
<dbReference type="Gene3D" id="1.10.287.130">
    <property type="match status" value="1"/>
</dbReference>
<keyword evidence="7" id="KW-0812">Transmembrane</keyword>
<evidence type="ECO:0000259" key="18">
    <source>
        <dbReference type="PROSITE" id="PS50110"/>
    </source>
</evidence>
<feature type="domain" description="Response regulatory" evidence="18">
    <location>
        <begin position="1293"/>
        <end position="1409"/>
    </location>
</feature>
<feature type="chain" id="PRO_5012933831" description="histidine kinase" evidence="16">
    <location>
        <begin position="22"/>
        <end position="1414"/>
    </location>
</feature>
<dbReference type="GO" id="GO:0005524">
    <property type="term" value="F:ATP binding"/>
    <property type="evidence" value="ECO:0007669"/>
    <property type="project" value="UniProtKB-KW"/>
</dbReference>
<evidence type="ECO:0000256" key="8">
    <source>
        <dbReference type="ARBA" id="ARBA00022741"/>
    </source>
</evidence>
<protein>
    <recommendedName>
        <fullName evidence="3">histidine kinase</fullName>
        <ecNumber evidence="3">2.7.13.3</ecNumber>
    </recommendedName>
</protein>
<evidence type="ECO:0000313" key="19">
    <source>
        <dbReference type="EMBL" id="SKC88586.1"/>
    </source>
</evidence>
<dbReference type="InterPro" id="IPR011123">
    <property type="entry name" value="Y_Y_Y"/>
</dbReference>
<dbReference type="PROSITE" id="PS50109">
    <property type="entry name" value="HIS_KIN"/>
    <property type="match status" value="1"/>
</dbReference>
<evidence type="ECO:0000313" key="20">
    <source>
        <dbReference type="Proteomes" id="UP000190961"/>
    </source>
</evidence>
<evidence type="ECO:0000256" key="4">
    <source>
        <dbReference type="ARBA" id="ARBA00022475"/>
    </source>
</evidence>
<evidence type="ECO:0000256" key="2">
    <source>
        <dbReference type="ARBA" id="ARBA00004651"/>
    </source>
</evidence>
<dbReference type="SUPFAM" id="SSF52172">
    <property type="entry name" value="CheY-like"/>
    <property type="match status" value="2"/>
</dbReference>
<dbReference type="FunFam" id="2.60.40.10:FF:000791">
    <property type="entry name" value="Two-component system sensor histidine kinase/response regulator"/>
    <property type="match status" value="1"/>
</dbReference>
<evidence type="ECO:0000256" key="6">
    <source>
        <dbReference type="ARBA" id="ARBA00022679"/>
    </source>
</evidence>
<evidence type="ECO:0000256" key="3">
    <source>
        <dbReference type="ARBA" id="ARBA00012438"/>
    </source>
</evidence>
<dbReference type="Proteomes" id="UP000190961">
    <property type="component" value="Unassembled WGS sequence"/>
</dbReference>
<feature type="domain" description="Response regulatory" evidence="18">
    <location>
        <begin position="1150"/>
        <end position="1264"/>
    </location>
</feature>
<feature type="modified residue" description="4-aspartylphosphate" evidence="14">
    <location>
        <position position="1201"/>
    </location>
</feature>
<dbReference type="FunFam" id="3.30.565.10:FF:000010">
    <property type="entry name" value="Sensor histidine kinase RcsC"/>
    <property type="match status" value="1"/>
</dbReference>
<dbReference type="SMART" id="SM00388">
    <property type="entry name" value="HisKA"/>
    <property type="match status" value="1"/>
</dbReference>
<dbReference type="GO" id="GO:0005886">
    <property type="term" value="C:plasma membrane"/>
    <property type="evidence" value="ECO:0007669"/>
    <property type="project" value="UniProtKB-SubCell"/>
</dbReference>
<dbReference type="GO" id="GO:0000155">
    <property type="term" value="F:phosphorelay sensor kinase activity"/>
    <property type="evidence" value="ECO:0007669"/>
    <property type="project" value="InterPro"/>
</dbReference>
<evidence type="ECO:0000256" key="14">
    <source>
        <dbReference type="PROSITE-ProRule" id="PRU00169"/>
    </source>
</evidence>
<dbReference type="InterPro" id="IPR015943">
    <property type="entry name" value="WD40/YVTN_repeat-like_dom_sf"/>
</dbReference>
<dbReference type="CDD" id="cd00082">
    <property type="entry name" value="HisKA"/>
    <property type="match status" value="1"/>
</dbReference>
<dbReference type="Pfam" id="PF00072">
    <property type="entry name" value="Response_reg"/>
    <property type="match status" value="2"/>
</dbReference>
<dbReference type="InterPro" id="IPR011006">
    <property type="entry name" value="CheY-like_superfamily"/>
</dbReference>
<feature type="coiled-coil region" evidence="15">
    <location>
        <begin position="812"/>
        <end position="902"/>
    </location>
</feature>
<dbReference type="PANTHER" id="PTHR45339:SF1">
    <property type="entry name" value="HYBRID SIGNAL TRANSDUCTION HISTIDINE KINASE J"/>
    <property type="match status" value="1"/>
</dbReference>
<evidence type="ECO:0000256" key="16">
    <source>
        <dbReference type="SAM" id="SignalP"/>
    </source>
</evidence>
<comment type="subcellular location">
    <subcellularLocation>
        <location evidence="2">Cell membrane</location>
        <topology evidence="2">Multi-pass membrane protein</topology>
    </subcellularLocation>
</comment>
<dbReference type="PROSITE" id="PS50110">
    <property type="entry name" value="RESPONSE_REGULATORY"/>
    <property type="match status" value="2"/>
</dbReference>
<keyword evidence="9 19" id="KW-0418">Kinase</keyword>
<dbReference type="InterPro" id="IPR005467">
    <property type="entry name" value="His_kinase_dom"/>
</dbReference>
<dbReference type="STRING" id="688867.SAMN05660236_5632"/>
<keyword evidence="16" id="KW-0732">Signal</keyword>
<dbReference type="PANTHER" id="PTHR45339">
    <property type="entry name" value="HYBRID SIGNAL TRANSDUCTION HISTIDINE KINASE J"/>
    <property type="match status" value="1"/>
</dbReference>
<dbReference type="InterPro" id="IPR011110">
    <property type="entry name" value="Reg_prop"/>
</dbReference>
<dbReference type="InterPro" id="IPR013783">
    <property type="entry name" value="Ig-like_fold"/>
</dbReference>
<keyword evidence="10" id="KW-0067">ATP-binding</keyword>
<dbReference type="InterPro" id="IPR036890">
    <property type="entry name" value="HATPase_C_sf"/>
</dbReference>
<keyword evidence="6" id="KW-0808">Transferase</keyword>
<sequence length="1414" mass="160489">MKLRFCIFALFLFSNLMTSVAQTENFKFDHLSVKHGLSQGNVWDIHQGHLGFIWIGTEDGLNMYDGYTFTVFRNDPADSLSISNNFIHCIEEDAAGNLWIGTQGGINIYNRDNNRFERLINNKSINGSLSSSDVMAMFFDSQDNLWVGTEKGLNLYDRKTKTFKYFLHDANDSKSLAHNSVKAILEDNKKRIWVGTTNGLSLLNSDGKTFTNFYHDANNPLSLSSNRITALLEDKNHVLWVGTFDGGINKLLLTPGNFVHYEQRENDPKSLANNYVVDLSEDADGNIWAATDGALSRLNRDQTFTNIKPIQGDESSLMGSTVTKAMFDRNDRMWVATRFGGVNVYDKTKYGFIHFKYNIFDKRSLSNNNVTSFEEDKNGDFWVGTDGGSLNHYDRQSNTFTEIDAFDTKKVLAIERDSRGGLWIGTWHSGLYYYNPVTKQVKHYLSDPDKVNTISDDNIFYIMKDRRGDIWIATWGNGVSRYNIKTDDFTRFTYDPNNPNSITYSGVQYIYEDSEGKIWFGMEQQGLDMYDPETNIFTHYKNGGEEGTLSNDYVSSIYEDSKKRLWIGTHGGGLNLFDRKLKKFKVYRQKDGLPNDAVVGILEDSKHNLWVSTNQGISRFDPEKITFKNFKESDGLQGDQFNRWAFARLSTGEFLFGGTNGFNLFYPDSIKANTFKPPVFITDFKLFNKTVSIGENEVLRKNIILTKDIELSYSQNMFSLDFAALNYRQPEKNQYAYKLEGFDKQWNYIGTKRTAMYTNLNPGEYIFKVIASNNDGLWNEEGTSIRIIVTPPYWSTWWFRTIILLAIAGGIFAFVRTRINAIKNQKKKLEAQVRVQTAEVVAQKEALQTQAENLQKLNDKLQTQAGVLETINHELEDQKNEIVAKREEAEQARRDAERANQAKSIFLATMSHEIRTPMNGVLGMASLLAETQLTTEQQEYTETIRSSGDALLTVINDILDFSKIESGNLELDYHSFDMRQCVEEVMDVFSSKAAQKGLDLVYQIDYQIPAQIIGDSHRLRQVLINLINNAMKFTHKGEVFLGIDLLSMDNDQLELAFHVRDTGIGIPSDKISRLFKAFSQVDSSTTRRYGGTGLGLVISQRLVELMGGMITVESTVNVGTTFNFVIKSAVSQESLRQYVHCNTVGNEGKKVLLVDDNATNLIILKTQLDQWKLTPTLALSGHQALDILTHHHDHFDLVITDMQMPDMDGVQLSQRIKAKNARLPIILLSSVGDESKKKYPDLFNSVLNKPVKQQQLCRVIQAALRPEGMFVTVEAQKPKQVLSEEFADKYPLRILIAEDNPVNQKLAIRVLNKLGYKKVDVAHNGVEVIEKVAEQFYEIILMDVQMPGMDGLEATRKLRTMSGERPTIIAMTANAMQGDREECISAGMDDYISKPVKLETLVSVLEKWAVKSDV</sequence>
<keyword evidence="8" id="KW-0547">Nucleotide-binding</keyword>
<dbReference type="Pfam" id="PF07494">
    <property type="entry name" value="Reg_prop"/>
    <property type="match status" value="10"/>
</dbReference>
<dbReference type="Gene3D" id="2.60.40.10">
    <property type="entry name" value="Immunoglobulins"/>
    <property type="match status" value="1"/>
</dbReference>
<dbReference type="SMART" id="SM00387">
    <property type="entry name" value="HATPase_c"/>
    <property type="match status" value="1"/>
</dbReference>
<dbReference type="SMART" id="SM00448">
    <property type="entry name" value="REC"/>
    <property type="match status" value="2"/>
</dbReference>
<dbReference type="RefSeq" id="WP_079690130.1">
    <property type="nucleotide sequence ID" value="NZ_FUZU01000005.1"/>
</dbReference>
<evidence type="ECO:0000256" key="10">
    <source>
        <dbReference type="ARBA" id="ARBA00022840"/>
    </source>
</evidence>
<dbReference type="InterPro" id="IPR003661">
    <property type="entry name" value="HisK_dim/P_dom"/>
</dbReference>
<dbReference type="Gene3D" id="2.130.10.10">
    <property type="entry name" value="YVTN repeat-like/Quinoprotein amine dehydrogenase"/>
    <property type="match status" value="4"/>
</dbReference>
<evidence type="ECO:0000256" key="15">
    <source>
        <dbReference type="SAM" id="Coils"/>
    </source>
</evidence>
<organism evidence="19 20">
    <name type="scientific">Ohtaekwangia koreensis</name>
    <dbReference type="NCBI Taxonomy" id="688867"/>
    <lineage>
        <taxon>Bacteria</taxon>
        <taxon>Pseudomonadati</taxon>
        <taxon>Bacteroidota</taxon>
        <taxon>Cytophagia</taxon>
        <taxon>Cytophagales</taxon>
        <taxon>Fulvivirgaceae</taxon>
        <taxon>Ohtaekwangia</taxon>
    </lineage>
</organism>
<keyword evidence="11" id="KW-1133">Transmembrane helix</keyword>
<evidence type="ECO:0000256" key="13">
    <source>
        <dbReference type="ARBA" id="ARBA00023136"/>
    </source>
</evidence>
<comment type="catalytic activity">
    <reaction evidence="1">
        <text>ATP + protein L-histidine = ADP + protein N-phospho-L-histidine.</text>
        <dbReference type="EC" id="2.7.13.3"/>
    </reaction>
</comment>
<feature type="modified residue" description="4-aspartylphosphate" evidence="14">
    <location>
        <position position="1343"/>
    </location>
</feature>
<keyword evidence="15" id="KW-0175">Coiled coil</keyword>
<dbReference type="InterPro" id="IPR004358">
    <property type="entry name" value="Sig_transdc_His_kin-like_C"/>
</dbReference>
<keyword evidence="12" id="KW-0902">Two-component regulatory system</keyword>
<dbReference type="SUPFAM" id="SSF101898">
    <property type="entry name" value="NHL repeat"/>
    <property type="match status" value="1"/>
</dbReference>
<evidence type="ECO:0000256" key="1">
    <source>
        <dbReference type="ARBA" id="ARBA00000085"/>
    </source>
</evidence>
<dbReference type="Gene3D" id="3.30.565.10">
    <property type="entry name" value="Histidine kinase-like ATPase, C-terminal domain"/>
    <property type="match status" value="1"/>
</dbReference>
<evidence type="ECO:0000256" key="11">
    <source>
        <dbReference type="ARBA" id="ARBA00022989"/>
    </source>
</evidence>
<evidence type="ECO:0000256" key="7">
    <source>
        <dbReference type="ARBA" id="ARBA00022692"/>
    </source>
</evidence>
<dbReference type="Pfam" id="PF02518">
    <property type="entry name" value="HATPase_c"/>
    <property type="match status" value="1"/>
</dbReference>
<evidence type="ECO:0000256" key="5">
    <source>
        <dbReference type="ARBA" id="ARBA00022553"/>
    </source>
</evidence>